<evidence type="ECO:0000313" key="4">
    <source>
        <dbReference type="Proteomes" id="UP000192247"/>
    </source>
</evidence>
<proteinExistence type="predicted"/>
<sequence>MQLYAVLLLIVSLACAVFALPRGRWGSQLALAKRVGEEPVFPYFGSSSDEDYLEMERRLAFAPDNSFYPYYRSSLAKKKDSAGSATSEAKGSAGRRFQTQGWKR</sequence>
<evidence type="ECO:0000256" key="1">
    <source>
        <dbReference type="SAM" id="MobiDB-lite"/>
    </source>
</evidence>
<name>A0A1V9XYJ3_9ACAR</name>
<keyword evidence="2" id="KW-0732">Signal</keyword>
<evidence type="ECO:0000256" key="2">
    <source>
        <dbReference type="SAM" id="SignalP"/>
    </source>
</evidence>
<accession>A0A1V9XYJ3</accession>
<keyword evidence="4" id="KW-1185">Reference proteome</keyword>
<evidence type="ECO:0000313" key="3">
    <source>
        <dbReference type="EMBL" id="OQR78554.1"/>
    </source>
</evidence>
<dbReference type="Proteomes" id="UP000192247">
    <property type="component" value="Unassembled WGS sequence"/>
</dbReference>
<dbReference type="AlphaFoldDB" id="A0A1V9XYJ3"/>
<reference evidence="3 4" key="1">
    <citation type="journal article" date="2017" name="Gigascience">
        <title>Draft genome of the honey bee ectoparasitic mite, Tropilaelaps mercedesae, is shaped by the parasitic life history.</title>
        <authorList>
            <person name="Dong X."/>
            <person name="Armstrong S.D."/>
            <person name="Xia D."/>
            <person name="Makepeace B.L."/>
            <person name="Darby A.C."/>
            <person name="Kadowaki T."/>
        </authorList>
    </citation>
    <scope>NUCLEOTIDE SEQUENCE [LARGE SCALE GENOMIC DNA]</scope>
    <source>
        <strain evidence="3">Wuxi-XJTLU</strain>
    </source>
</reference>
<dbReference type="InParanoid" id="A0A1V9XYJ3"/>
<comment type="caution">
    <text evidence="3">The sequence shown here is derived from an EMBL/GenBank/DDBJ whole genome shotgun (WGS) entry which is preliminary data.</text>
</comment>
<gene>
    <name evidence="3" type="ORF">BIW11_00286</name>
</gene>
<dbReference type="EMBL" id="MNPL01002091">
    <property type="protein sequence ID" value="OQR78554.1"/>
    <property type="molecule type" value="Genomic_DNA"/>
</dbReference>
<feature type="chain" id="PRO_5013139509" evidence="2">
    <location>
        <begin position="20"/>
        <end position="104"/>
    </location>
</feature>
<feature type="region of interest" description="Disordered" evidence="1">
    <location>
        <begin position="76"/>
        <end position="104"/>
    </location>
</feature>
<feature type="signal peptide" evidence="2">
    <location>
        <begin position="1"/>
        <end position="19"/>
    </location>
</feature>
<organism evidence="3 4">
    <name type="scientific">Tropilaelaps mercedesae</name>
    <dbReference type="NCBI Taxonomy" id="418985"/>
    <lineage>
        <taxon>Eukaryota</taxon>
        <taxon>Metazoa</taxon>
        <taxon>Ecdysozoa</taxon>
        <taxon>Arthropoda</taxon>
        <taxon>Chelicerata</taxon>
        <taxon>Arachnida</taxon>
        <taxon>Acari</taxon>
        <taxon>Parasitiformes</taxon>
        <taxon>Mesostigmata</taxon>
        <taxon>Gamasina</taxon>
        <taxon>Dermanyssoidea</taxon>
        <taxon>Laelapidae</taxon>
        <taxon>Tropilaelaps</taxon>
    </lineage>
</organism>
<protein>
    <submittedName>
        <fullName evidence="3">Uncharacterized protein</fullName>
    </submittedName>
</protein>